<accession>A0A4U5PE50</accession>
<dbReference type="AlphaFoldDB" id="A0A4U5PE50"/>
<comment type="caution">
    <text evidence="2">The sequence shown here is derived from an EMBL/GenBank/DDBJ whole genome shotgun (WGS) entry which is preliminary data.</text>
</comment>
<reference evidence="2 3" key="2">
    <citation type="journal article" date="2019" name="G3 (Bethesda)">
        <title>Hybrid Assembly of the Genome of the Entomopathogenic Nematode Steinernema carpocapsae Identifies the X-Chromosome.</title>
        <authorList>
            <person name="Serra L."/>
            <person name="Macchietto M."/>
            <person name="Macias-Munoz A."/>
            <person name="McGill C.J."/>
            <person name="Rodriguez I.M."/>
            <person name="Rodriguez B."/>
            <person name="Murad R."/>
            <person name="Mortazavi A."/>
        </authorList>
    </citation>
    <scope>NUCLEOTIDE SEQUENCE [LARGE SCALE GENOMIC DNA]</scope>
    <source>
        <strain evidence="2 3">ALL</strain>
    </source>
</reference>
<proteinExistence type="predicted"/>
<dbReference type="EMBL" id="AZBU02000002">
    <property type="protein sequence ID" value="TKR94670.1"/>
    <property type="molecule type" value="Genomic_DNA"/>
</dbReference>
<keyword evidence="3" id="KW-1185">Reference proteome</keyword>
<dbReference type="Proteomes" id="UP000298663">
    <property type="component" value="Unassembled WGS sequence"/>
</dbReference>
<feature type="chain" id="PRO_5020459659" description="Interleukin" evidence="1">
    <location>
        <begin position="20"/>
        <end position="162"/>
    </location>
</feature>
<feature type="signal peptide" evidence="1">
    <location>
        <begin position="1"/>
        <end position="19"/>
    </location>
</feature>
<organism evidence="2 3">
    <name type="scientific">Steinernema carpocapsae</name>
    <name type="common">Entomopathogenic nematode</name>
    <dbReference type="NCBI Taxonomy" id="34508"/>
    <lineage>
        <taxon>Eukaryota</taxon>
        <taxon>Metazoa</taxon>
        <taxon>Ecdysozoa</taxon>
        <taxon>Nematoda</taxon>
        <taxon>Chromadorea</taxon>
        <taxon>Rhabditida</taxon>
        <taxon>Tylenchina</taxon>
        <taxon>Panagrolaimomorpha</taxon>
        <taxon>Strongyloidoidea</taxon>
        <taxon>Steinernematidae</taxon>
        <taxon>Steinernema</taxon>
    </lineage>
</organism>
<evidence type="ECO:0000313" key="2">
    <source>
        <dbReference type="EMBL" id="TKR94670.1"/>
    </source>
</evidence>
<name>A0A4U5PE50_STECR</name>
<evidence type="ECO:0000313" key="3">
    <source>
        <dbReference type="Proteomes" id="UP000298663"/>
    </source>
</evidence>
<reference evidence="2 3" key="1">
    <citation type="journal article" date="2015" name="Genome Biol.">
        <title>Comparative genomics of Steinernema reveals deeply conserved gene regulatory networks.</title>
        <authorList>
            <person name="Dillman A.R."/>
            <person name="Macchietto M."/>
            <person name="Porter C.F."/>
            <person name="Rogers A."/>
            <person name="Williams B."/>
            <person name="Antoshechkin I."/>
            <person name="Lee M.M."/>
            <person name="Goodwin Z."/>
            <person name="Lu X."/>
            <person name="Lewis E.E."/>
            <person name="Goodrich-Blair H."/>
            <person name="Stock S.P."/>
            <person name="Adams B.J."/>
            <person name="Sternberg P.W."/>
            <person name="Mortazavi A."/>
        </authorList>
    </citation>
    <scope>NUCLEOTIDE SEQUENCE [LARGE SCALE GENOMIC DNA]</scope>
    <source>
        <strain evidence="2 3">ALL</strain>
    </source>
</reference>
<gene>
    <name evidence="2" type="ORF">L596_008930</name>
</gene>
<evidence type="ECO:0000256" key="1">
    <source>
        <dbReference type="SAM" id="SignalP"/>
    </source>
</evidence>
<sequence length="162" mass="18320">MGFTRFCDVLALFAVACSTLPTLPFPTAHTTCNYCDTFERPLQDDSYKVGNFLLELVYNTDGYKNCSQEENVKLVRSFLYDLIPLLADNLGEPNPTLPSEPPFHISCSPQEELGRKFESQVIDLIIGFRQTERCGCPVRKPLESLLSLAYEFLKIVNEALDQ</sequence>
<keyword evidence="1" id="KW-0732">Signal</keyword>
<protein>
    <recommendedName>
        <fullName evidence="4">Interleukin</fullName>
    </recommendedName>
</protein>
<evidence type="ECO:0008006" key="4">
    <source>
        <dbReference type="Google" id="ProtNLM"/>
    </source>
</evidence>